<comment type="caution">
    <text evidence="3">The sequence shown here is derived from an EMBL/GenBank/DDBJ whole genome shotgun (WGS) entry which is preliminary data.</text>
</comment>
<dbReference type="Pfam" id="PF01106">
    <property type="entry name" value="NifU"/>
    <property type="match status" value="1"/>
</dbReference>
<keyword evidence="4" id="KW-1185">Reference proteome</keyword>
<name>A0ABQ3VDL8_9CHLR</name>
<dbReference type="Gene3D" id="3.30.300.130">
    <property type="entry name" value="Fe-S cluster assembly (FSCA)"/>
    <property type="match status" value="1"/>
</dbReference>
<dbReference type="InterPro" id="IPR034904">
    <property type="entry name" value="FSCA_dom_sf"/>
</dbReference>
<sequence length="191" mass="21223">MQQDKEQQQQAERIEALIEEVAGFADQHVRATVQELIQSMLAMYGEGLTRMLALTRQHEECGAEIIDQFGADDLIGPLLLLHGLHPVDTRTRILRALADLRPSLQAHGGDVELVRIEQGIAYFKMLGSCNDCSASSAHLLRDVEDAVYKVAPEIDDISTAAEEARFSHPVTFMPRRRRKQEATLSAGMGED</sequence>
<accession>A0ABQ3VDL8</accession>
<dbReference type="InterPro" id="IPR001075">
    <property type="entry name" value="NIF_FeS_clus_asmbl_NifU_C"/>
</dbReference>
<evidence type="ECO:0000313" key="3">
    <source>
        <dbReference type="EMBL" id="GHO83854.1"/>
    </source>
</evidence>
<protein>
    <recommendedName>
        <fullName evidence="2">NIF system FeS cluster assembly NifU C-terminal domain-containing protein</fullName>
    </recommendedName>
</protein>
<evidence type="ECO:0000256" key="1">
    <source>
        <dbReference type="ARBA" id="ARBA00049958"/>
    </source>
</evidence>
<dbReference type="Proteomes" id="UP000635565">
    <property type="component" value="Unassembled WGS sequence"/>
</dbReference>
<comment type="function">
    <text evidence="1">May be involved in the formation or repair of [Fe-S] clusters present in iron-sulfur proteins.</text>
</comment>
<evidence type="ECO:0000259" key="2">
    <source>
        <dbReference type="Pfam" id="PF01106"/>
    </source>
</evidence>
<organism evidence="3 4">
    <name type="scientific">Dictyobacter formicarum</name>
    <dbReference type="NCBI Taxonomy" id="2778368"/>
    <lineage>
        <taxon>Bacteria</taxon>
        <taxon>Bacillati</taxon>
        <taxon>Chloroflexota</taxon>
        <taxon>Ktedonobacteria</taxon>
        <taxon>Ktedonobacterales</taxon>
        <taxon>Dictyobacteraceae</taxon>
        <taxon>Dictyobacter</taxon>
    </lineage>
</organism>
<proteinExistence type="predicted"/>
<dbReference type="RefSeq" id="WP_201361494.1">
    <property type="nucleotide sequence ID" value="NZ_BNJJ01000004.1"/>
</dbReference>
<reference evidence="3 4" key="1">
    <citation type="journal article" date="2021" name="Int. J. Syst. Evol. Microbiol.">
        <title>Reticulibacter mediterranei gen. nov., sp. nov., within the new family Reticulibacteraceae fam. nov., and Ktedonospora formicarum gen. nov., sp. nov., Ktedonobacter robiniae sp. nov., Dictyobacter formicarum sp. nov. and Dictyobacter arantiisoli sp. nov., belonging to the class Ktedonobacteria.</title>
        <authorList>
            <person name="Yabe S."/>
            <person name="Zheng Y."/>
            <person name="Wang C.M."/>
            <person name="Sakai Y."/>
            <person name="Abe K."/>
            <person name="Yokota A."/>
            <person name="Donadio S."/>
            <person name="Cavaletti L."/>
            <person name="Monciardini P."/>
        </authorList>
    </citation>
    <scope>NUCLEOTIDE SEQUENCE [LARGE SCALE GENOMIC DNA]</scope>
    <source>
        <strain evidence="3 4">SOSP1-9</strain>
    </source>
</reference>
<feature type="domain" description="NIF system FeS cluster assembly NifU C-terminal" evidence="2">
    <location>
        <begin position="95"/>
        <end position="156"/>
    </location>
</feature>
<gene>
    <name evidence="3" type="ORF">KSZ_18600</name>
</gene>
<evidence type="ECO:0000313" key="4">
    <source>
        <dbReference type="Proteomes" id="UP000635565"/>
    </source>
</evidence>
<dbReference type="EMBL" id="BNJJ01000004">
    <property type="protein sequence ID" value="GHO83854.1"/>
    <property type="molecule type" value="Genomic_DNA"/>
</dbReference>
<dbReference type="SUPFAM" id="SSF117916">
    <property type="entry name" value="Fe-S cluster assembly (FSCA) domain-like"/>
    <property type="match status" value="1"/>
</dbReference>